<protein>
    <submittedName>
        <fullName evidence="1">Unannotated protein</fullName>
    </submittedName>
</protein>
<organism evidence="1">
    <name type="scientific">freshwater metagenome</name>
    <dbReference type="NCBI Taxonomy" id="449393"/>
    <lineage>
        <taxon>unclassified sequences</taxon>
        <taxon>metagenomes</taxon>
        <taxon>ecological metagenomes</taxon>
    </lineage>
</organism>
<dbReference type="AlphaFoldDB" id="A0A6J7M506"/>
<sequence>MPTDEDTPKGTQYFRSGPDAKVRITDLSTLTPRERWLIGISLNGLAKYAASQVGLPAKVVPVVNQEEEDDS</sequence>
<dbReference type="EMBL" id="CAFBOJ010000034">
    <property type="protein sequence ID" value="CAB4975831.1"/>
    <property type="molecule type" value="Genomic_DNA"/>
</dbReference>
<gene>
    <name evidence="1" type="ORF">UFOPK3937_00450</name>
</gene>
<proteinExistence type="predicted"/>
<evidence type="ECO:0000313" key="1">
    <source>
        <dbReference type="EMBL" id="CAB4975831.1"/>
    </source>
</evidence>
<name>A0A6J7M506_9ZZZZ</name>
<accession>A0A6J7M506</accession>
<reference evidence="1" key="1">
    <citation type="submission" date="2020-05" db="EMBL/GenBank/DDBJ databases">
        <authorList>
            <person name="Chiriac C."/>
            <person name="Salcher M."/>
            <person name="Ghai R."/>
            <person name="Kavagutti S V."/>
        </authorList>
    </citation>
    <scope>NUCLEOTIDE SEQUENCE</scope>
</reference>